<dbReference type="Proteomes" id="UP000192907">
    <property type="component" value="Unassembled WGS sequence"/>
</dbReference>
<proteinExistence type="predicted"/>
<feature type="signal peptide" evidence="1">
    <location>
        <begin position="1"/>
        <end position="20"/>
    </location>
</feature>
<dbReference type="RefSeq" id="WP_132317683.1">
    <property type="nucleotide sequence ID" value="NZ_FWZT01000006.1"/>
</dbReference>
<keyword evidence="3" id="KW-1185">Reference proteome</keyword>
<protein>
    <recommendedName>
        <fullName evidence="4">ABC transporter substrate binding protein</fullName>
    </recommendedName>
</protein>
<keyword evidence="1" id="KW-0732">Signal</keyword>
<dbReference type="PANTHER" id="PTHR35271:SF1">
    <property type="entry name" value="ABC TRANSPORTER, SUBSTRATE-BINDING LIPOPROTEIN"/>
    <property type="match status" value="1"/>
</dbReference>
<evidence type="ECO:0000313" key="2">
    <source>
        <dbReference type="EMBL" id="SMF19096.1"/>
    </source>
</evidence>
<dbReference type="AlphaFoldDB" id="A0A1Y6BMH9"/>
<dbReference type="EMBL" id="FWZT01000006">
    <property type="protein sequence ID" value="SMF19096.1"/>
    <property type="molecule type" value="Genomic_DNA"/>
</dbReference>
<dbReference type="PANTHER" id="PTHR35271">
    <property type="entry name" value="ABC TRANSPORTER, SUBSTRATE-BINDING LIPOPROTEIN-RELATED"/>
    <property type="match status" value="1"/>
</dbReference>
<feature type="chain" id="PRO_5012441498" description="ABC transporter substrate binding protein" evidence="1">
    <location>
        <begin position="21"/>
        <end position="314"/>
    </location>
</feature>
<accession>A0A1Y6BMH9</accession>
<evidence type="ECO:0008006" key="4">
    <source>
        <dbReference type="Google" id="ProtNLM"/>
    </source>
</evidence>
<evidence type="ECO:0000256" key="1">
    <source>
        <dbReference type="SAM" id="SignalP"/>
    </source>
</evidence>
<dbReference type="InterPro" id="IPR007487">
    <property type="entry name" value="ABC_transpt-TYRBP-like"/>
</dbReference>
<gene>
    <name evidence="2" type="ORF">SAMN06296036_106240</name>
</gene>
<dbReference type="STRING" id="1513793.SAMN06296036_106240"/>
<name>A0A1Y6BMH9_9BACT</name>
<reference evidence="3" key="1">
    <citation type="submission" date="2017-04" db="EMBL/GenBank/DDBJ databases">
        <authorList>
            <person name="Varghese N."/>
            <person name="Submissions S."/>
        </authorList>
    </citation>
    <scope>NUCLEOTIDE SEQUENCE [LARGE SCALE GENOMIC DNA]</scope>
    <source>
        <strain evidence="3">RKEM611</strain>
    </source>
</reference>
<organism evidence="2 3">
    <name type="scientific">Pseudobacteriovorax antillogorgiicola</name>
    <dbReference type="NCBI Taxonomy" id="1513793"/>
    <lineage>
        <taxon>Bacteria</taxon>
        <taxon>Pseudomonadati</taxon>
        <taxon>Bdellovibrionota</taxon>
        <taxon>Oligoflexia</taxon>
        <taxon>Oligoflexales</taxon>
        <taxon>Pseudobacteriovoracaceae</taxon>
        <taxon>Pseudobacteriovorax</taxon>
    </lineage>
</organism>
<evidence type="ECO:0000313" key="3">
    <source>
        <dbReference type="Proteomes" id="UP000192907"/>
    </source>
</evidence>
<sequence>MIKICVLLSLMTLFSKVAFANSLVIIRKGSTNFDIVTKSLINELAGDYSVTQVIVDDKTEWQEIKHKVESAKPKLIVLMDNHSVALGRLAIENLKGNIPAIATMALNLKEELKNSTNISGISYEVPGFSIINSFQYTIKKGITRVGVFYRATQHWQLIKKAKRQLTRIGIKLIAYNVESKGTGQSRVNSYLRKKLYRIDQLDAIWLLADSVILNQQAFNRYWLPLSDRIPLICPLKKFIAKDMNFCTFSAFPAHEELGGQLAEMAFSILEDGTKPSDLGVQDILSVRKGVNQTKLKHFKLEINPATKSDLYIAP</sequence>
<dbReference type="Gene3D" id="3.40.50.2300">
    <property type="match status" value="2"/>
</dbReference>